<sequence length="235" mass="26918">MKKVLQCISLFLILLLLLGGAAFLYSRPWQNALFVRPLHTIPGDERVVALTFDDGPGKERTPGLLGLLNHHGIQATFFMLGKNIEQHPEIARAVYEEGHLIGNHSYDHPRLMFRSPSFVRDQIVKTDGLIKSLGQREVRFFRPPYTSKFVVLPWVLRSMDKVLVTGSYDPPSEYHSPYDAQNVAREVIENTRPGSIIYLHDGKDSDAQEFVESVELIILGLRERGFRFVRLDYRE</sequence>
<dbReference type="eggNOG" id="COG0726">
    <property type="taxonomic scope" value="Bacteria"/>
</dbReference>
<dbReference type="AlphaFoldDB" id="A0A098QU09"/>
<proteinExistence type="predicted"/>
<dbReference type="GO" id="GO:0005975">
    <property type="term" value="P:carbohydrate metabolic process"/>
    <property type="evidence" value="ECO:0007669"/>
    <property type="project" value="InterPro"/>
</dbReference>
<dbReference type="GO" id="GO:0016810">
    <property type="term" value="F:hydrolase activity, acting on carbon-nitrogen (but not peptide) bonds"/>
    <property type="evidence" value="ECO:0007669"/>
    <property type="project" value="InterPro"/>
</dbReference>
<dbReference type="Pfam" id="PF01522">
    <property type="entry name" value="Polysacc_deac_1"/>
    <property type="match status" value="1"/>
</dbReference>
<comment type="caution">
    <text evidence="2">The sequence shown here is derived from an EMBL/GenBank/DDBJ whole genome shotgun (WGS) entry which is preliminary data.</text>
</comment>
<protein>
    <recommendedName>
        <fullName evidence="1">NodB homology domain-containing protein</fullName>
    </recommendedName>
</protein>
<dbReference type="STRING" id="1480694.DC28_15400"/>
<dbReference type="PANTHER" id="PTHR10587">
    <property type="entry name" value="GLYCOSYL TRANSFERASE-RELATED"/>
    <property type="match status" value="1"/>
</dbReference>
<dbReference type="RefSeq" id="WP_037550437.1">
    <property type="nucleotide sequence ID" value="NZ_JNUP01000072.1"/>
</dbReference>
<reference evidence="2 3" key="1">
    <citation type="submission" date="2014-05" db="EMBL/GenBank/DDBJ databases">
        <title>De novo Genome Sequence of Spirocheata sp.</title>
        <authorList>
            <person name="Shivani Y."/>
            <person name="Subhash Y."/>
            <person name="Tushar L."/>
            <person name="Sasikala C."/>
            <person name="Ramana C.V."/>
        </authorList>
    </citation>
    <scope>NUCLEOTIDE SEQUENCE [LARGE SCALE GENOMIC DNA]</scope>
    <source>
        <strain evidence="2 3">JC230</strain>
    </source>
</reference>
<dbReference type="EMBL" id="JNUP01000072">
    <property type="protein sequence ID" value="KGE70853.1"/>
    <property type="molecule type" value="Genomic_DNA"/>
</dbReference>
<evidence type="ECO:0000313" key="3">
    <source>
        <dbReference type="Proteomes" id="UP000029692"/>
    </source>
</evidence>
<accession>A0A098QU09</accession>
<keyword evidence="3" id="KW-1185">Reference proteome</keyword>
<dbReference type="InterPro" id="IPR002509">
    <property type="entry name" value="NODB_dom"/>
</dbReference>
<dbReference type="Gene3D" id="3.20.20.370">
    <property type="entry name" value="Glycoside hydrolase/deacetylase"/>
    <property type="match status" value="1"/>
</dbReference>
<feature type="domain" description="NodB homology" evidence="1">
    <location>
        <begin position="46"/>
        <end position="229"/>
    </location>
</feature>
<dbReference type="PROSITE" id="PS51677">
    <property type="entry name" value="NODB"/>
    <property type="match status" value="1"/>
</dbReference>
<dbReference type="InterPro" id="IPR011330">
    <property type="entry name" value="Glyco_hydro/deAcase_b/a-brl"/>
</dbReference>
<organism evidence="2 3">
    <name type="scientific">Spirochaeta lutea</name>
    <dbReference type="NCBI Taxonomy" id="1480694"/>
    <lineage>
        <taxon>Bacteria</taxon>
        <taxon>Pseudomonadati</taxon>
        <taxon>Spirochaetota</taxon>
        <taxon>Spirochaetia</taxon>
        <taxon>Spirochaetales</taxon>
        <taxon>Spirochaetaceae</taxon>
        <taxon>Spirochaeta</taxon>
    </lineage>
</organism>
<dbReference type="InterPro" id="IPR050248">
    <property type="entry name" value="Polysacc_deacetylase_ArnD"/>
</dbReference>
<gene>
    <name evidence="2" type="ORF">DC28_15400</name>
</gene>
<evidence type="ECO:0000313" key="2">
    <source>
        <dbReference type="EMBL" id="KGE70853.1"/>
    </source>
</evidence>
<dbReference type="OrthoDB" id="9806342at2"/>
<dbReference type="SUPFAM" id="SSF88713">
    <property type="entry name" value="Glycoside hydrolase/deacetylase"/>
    <property type="match status" value="1"/>
</dbReference>
<name>A0A098QU09_9SPIO</name>
<evidence type="ECO:0000259" key="1">
    <source>
        <dbReference type="PROSITE" id="PS51677"/>
    </source>
</evidence>
<dbReference type="Proteomes" id="UP000029692">
    <property type="component" value="Unassembled WGS sequence"/>
</dbReference>
<dbReference type="PANTHER" id="PTHR10587:SF125">
    <property type="entry name" value="POLYSACCHARIDE DEACETYLASE YHEN-RELATED"/>
    <property type="match status" value="1"/>
</dbReference>